<accession>A0A239HAX2</accession>
<reference evidence="1 2" key="1">
    <citation type="submission" date="2017-06" db="EMBL/GenBank/DDBJ databases">
        <authorList>
            <person name="Kim H.J."/>
            <person name="Triplett B.A."/>
        </authorList>
    </citation>
    <scope>NUCLEOTIDE SEQUENCE [LARGE SCALE GENOMIC DNA]</scope>
    <source>
        <strain evidence="1 2">SCA</strain>
    </source>
</reference>
<dbReference type="Proteomes" id="UP000198304">
    <property type="component" value="Unassembled WGS sequence"/>
</dbReference>
<dbReference type="AlphaFoldDB" id="A0A239HAX2"/>
<proteinExistence type="predicted"/>
<name>A0A239HAX2_9FIRM</name>
<dbReference type="SUPFAM" id="SSF82171">
    <property type="entry name" value="DPP6 N-terminal domain-like"/>
    <property type="match status" value="1"/>
</dbReference>
<sequence length="434" mass="50413">MKRKSYILIIIMLIIGALIGCNSNPQEKNNSNKLQQVEEIQGFTSINGYKVQESRFLFTAVKKNEWNILSLDLESGNINSVHQDVEKYDLYIAIGETGAVYIDLEGQLFHRMEGKERKIDENVVGVHRPNLLLSPKQNAVLYTKGAGKEADVYVYFFQQEKPMLIKENIPEDAFANFSFTTQWSNKKNYFIYNNEEVYNDKGELYDTIEATSAQWSPMDQHIVFIKKPDDLQQKEIMIGNWSTYIGEELVLLNIEKKKEEIIYESPMGLIDPIDSIQWSKDGSKVGVSVGEITKAPHGELERVNYEKVFVYDVSTKEGVEMEEMPYNYYEILFDNYLYGSSLGRRDVLEIAAIYHEDRKKYETPVLLNSKDMFVISYEEEGYFLDGNNLIKITSEGKTEFLIELPWEVNEIYLEPKTKTFIITNRDMELYLLKQ</sequence>
<keyword evidence="2" id="KW-1185">Reference proteome</keyword>
<evidence type="ECO:0000313" key="2">
    <source>
        <dbReference type="Proteomes" id="UP000198304"/>
    </source>
</evidence>
<gene>
    <name evidence="1" type="ORF">SAMN05446037_10218</name>
</gene>
<dbReference type="OrthoDB" id="1957121at2"/>
<dbReference type="PROSITE" id="PS51257">
    <property type="entry name" value="PROKAR_LIPOPROTEIN"/>
    <property type="match status" value="1"/>
</dbReference>
<protein>
    <submittedName>
        <fullName evidence="1">Uncharacterized protein</fullName>
    </submittedName>
</protein>
<dbReference type="EMBL" id="FZOJ01000021">
    <property type="protein sequence ID" value="SNS78527.1"/>
    <property type="molecule type" value="Genomic_DNA"/>
</dbReference>
<evidence type="ECO:0000313" key="1">
    <source>
        <dbReference type="EMBL" id="SNS78527.1"/>
    </source>
</evidence>
<dbReference type="RefSeq" id="WP_089284141.1">
    <property type="nucleotide sequence ID" value="NZ_FZOJ01000021.1"/>
</dbReference>
<organism evidence="1 2">
    <name type="scientific">Anaerovirgula multivorans</name>
    <dbReference type="NCBI Taxonomy" id="312168"/>
    <lineage>
        <taxon>Bacteria</taxon>
        <taxon>Bacillati</taxon>
        <taxon>Bacillota</taxon>
        <taxon>Clostridia</taxon>
        <taxon>Peptostreptococcales</taxon>
        <taxon>Natronincolaceae</taxon>
        <taxon>Anaerovirgula</taxon>
    </lineage>
</organism>